<comment type="caution">
    <text evidence="1">The sequence shown here is derived from an EMBL/GenBank/DDBJ whole genome shotgun (WGS) entry which is preliminary data.</text>
</comment>
<dbReference type="Proteomes" id="UP001242368">
    <property type="component" value="Unassembled WGS sequence"/>
</dbReference>
<dbReference type="RefSeq" id="WP_290365380.1">
    <property type="nucleotide sequence ID" value="NZ_JAUFQU010000075.1"/>
</dbReference>
<organism evidence="1 2">
    <name type="scientific">Paenimyroides ceti</name>
    <dbReference type="NCBI Taxonomy" id="395087"/>
    <lineage>
        <taxon>Bacteria</taxon>
        <taxon>Pseudomonadati</taxon>
        <taxon>Bacteroidota</taxon>
        <taxon>Flavobacteriia</taxon>
        <taxon>Flavobacteriales</taxon>
        <taxon>Flavobacteriaceae</taxon>
        <taxon>Paenimyroides</taxon>
    </lineage>
</organism>
<evidence type="ECO:0000313" key="2">
    <source>
        <dbReference type="Proteomes" id="UP001242368"/>
    </source>
</evidence>
<name>A0ABT8D2K1_9FLAO</name>
<proteinExistence type="predicted"/>
<keyword evidence="2" id="KW-1185">Reference proteome</keyword>
<reference evidence="2" key="1">
    <citation type="journal article" date="2019" name="Int. J. Syst. Evol. Microbiol.">
        <title>The Global Catalogue of Microorganisms (GCM) 10K type strain sequencing project: providing services to taxonomists for standard genome sequencing and annotation.</title>
        <authorList>
            <consortium name="The Broad Institute Genomics Platform"/>
            <consortium name="The Broad Institute Genome Sequencing Center for Infectious Disease"/>
            <person name="Wu L."/>
            <person name="Ma J."/>
        </authorList>
    </citation>
    <scope>NUCLEOTIDE SEQUENCE [LARGE SCALE GENOMIC DNA]</scope>
    <source>
        <strain evidence="2">CECT 7184</strain>
    </source>
</reference>
<accession>A0ABT8D2K1</accession>
<protein>
    <submittedName>
        <fullName evidence="1">Uncharacterized protein</fullName>
    </submittedName>
</protein>
<evidence type="ECO:0000313" key="1">
    <source>
        <dbReference type="EMBL" id="MDN3710123.1"/>
    </source>
</evidence>
<gene>
    <name evidence="1" type="ORF">QW060_24890</name>
</gene>
<sequence length="44" mass="5142">METVEVFSKIRSFQKPAFDEFILRFPEAPYYSVSENEVKILQAG</sequence>
<dbReference type="EMBL" id="JAUFQU010000075">
    <property type="protein sequence ID" value="MDN3710123.1"/>
    <property type="molecule type" value="Genomic_DNA"/>
</dbReference>